<dbReference type="GO" id="GO:0004672">
    <property type="term" value="F:protein kinase activity"/>
    <property type="evidence" value="ECO:0000318"/>
    <property type="project" value="GO_Central"/>
</dbReference>
<evidence type="ECO:0000313" key="2">
    <source>
        <dbReference type="EMBL" id="KMZ73016.1"/>
    </source>
</evidence>
<dbReference type="SMART" id="SM00220">
    <property type="entry name" value="S_TKc"/>
    <property type="match status" value="1"/>
</dbReference>
<comment type="caution">
    <text evidence="2">The sequence shown here is derived from an EMBL/GenBank/DDBJ whole genome shotgun (WGS) entry which is preliminary data.</text>
</comment>
<sequence length="450" mass="50714">MSCFHPHREDVNFHRHGVGHSTGKTRWTKIAWSYARFFFSGTNPLSKRKTGGEEVYGHKEWLLGDGHVVGHGEVESTYSSFRLSFESQLEAEETGGTDNSSTSLMIPDDTRENQRLIMLKCRRLQSLERTISPIVVIAGLVRFQYQDILVATRNFQEERVLGRGALSCIYRASMRRGRGRRCKKLTVAIKKIHGSDKESFKTFSRELMIAGSLKKNPNSHVVPILGFSIDKEGLFLVYKYVAGGSLDLRLHPGSGNDDDQLSWIVRFKVALGTGRAVEYLHTGSDRCVIHRDIKPSNILLSSKNNPKLCDFGLATWIQRASMPFQCKNVRGTFGYLAPEYFQHGELSEKTDVYAFGVVLLELITGRKPIDIDKPCGDQNLVLWAKRITEKTCGAVVVEDLVDPRLKTSFYNHNEMRRTICAAFACLKNEPSERPTISNVLNMLCGDCGKQ</sequence>
<dbReference type="GO" id="GO:0007165">
    <property type="term" value="P:signal transduction"/>
    <property type="evidence" value="ECO:0000318"/>
    <property type="project" value="GO_Central"/>
</dbReference>
<dbReference type="PANTHER" id="PTHR47987:SF37">
    <property type="entry name" value="PROTEIN KINASE DOMAIN-CONTAINING PROTEIN"/>
    <property type="match status" value="1"/>
</dbReference>
<dbReference type="Gene3D" id="1.10.510.10">
    <property type="entry name" value="Transferase(Phosphotransferase) domain 1"/>
    <property type="match status" value="1"/>
</dbReference>
<dbReference type="Pfam" id="PF00069">
    <property type="entry name" value="Pkinase"/>
    <property type="match status" value="1"/>
</dbReference>
<dbReference type="SUPFAM" id="SSF56112">
    <property type="entry name" value="Protein kinase-like (PK-like)"/>
    <property type="match status" value="1"/>
</dbReference>
<dbReference type="GO" id="GO:0005524">
    <property type="term" value="F:ATP binding"/>
    <property type="evidence" value="ECO:0007669"/>
    <property type="project" value="InterPro"/>
</dbReference>
<organism evidence="2 3">
    <name type="scientific">Zostera marina</name>
    <name type="common">Eelgrass</name>
    <dbReference type="NCBI Taxonomy" id="29655"/>
    <lineage>
        <taxon>Eukaryota</taxon>
        <taxon>Viridiplantae</taxon>
        <taxon>Streptophyta</taxon>
        <taxon>Embryophyta</taxon>
        <taxon>Tracheophyta</taxon>
        <taxon>Spermatophyta</taxon>
        <taxon>Magnoliopsida</taxon>
        <taxon>Liliopsida</taxon>
        <taxon>Zosteraceae</taxon>
        <taxon>Zostera</taxon>
    </lineage>
</organism>
<evidence type="ECO:0000259" key="1">
    <source>
        <dbReference type="PROSITE" id="PS50011"/>
    </source>
</evidence>
<dbReference type="FunFam" id="1.10.510.10:FF:000095">
    <property type="entry name" value="protein STRUBBELIG-RECEPTOR FAMILY 8"/>
    <property type="match status" value="1"/>
</dbReference>
<reference evidence="3" key="1">
    <citation type="journal article" date="2016" name="Nature">
        <title>The genome of the seagrass Zostera marina reveals angiosperm adaptation to the sea.</title>
        <authorList>
            <person name="Olsen J.L."/>
            <person name="Rouze P."/>
            <person name="Verhelst B."/>
            <person name="Lin Y.-C."/>
            <person name="Bayer T."/>
            <person name="Collen J."/>
            <person name="Dattolo E."/>
            <person name="De Paoli E."/>
            <person name="Dittami S."/>
            <person name="Maumus F."/>
            <person name="Michel G."/>
            <person name="Kersting A."/>
            <person name="Lauritano C."/>
            <person name="Lohaus R."/>
            <person name="Toepel M."/>
            <person name="Tonon T."/>
            <person name="Vanneste K."/>
            <person name="Amirebrahimi M."/>
            <person name="Brakel J."/>
            <person name="Bostroem C."/>
            <person name="Chovatia M."/>
            <person name="Grimwood J."/>
            <person name="Jenkins J.W."/>
            <person name="Jueterbock A."/>
            <person name="Mraz A."/>
            <person name="Stam W.T."/>
            <person name="Tice H."/>
            <person name="Bornberg-Bauer E."/>
            <person name="Green P.J."/>
            <person name="Pearson G.A."/>
            <person name="Procaccini G."/>
            <person name="Duarte C.M."/>
            <person name="Schmutz J."/>
            <person name="Reusch T.B.H."/>
            <person name="Van de Peer Y."/>
        </authorList>
    </citation>
    <scope>NUCLEOTIDE SEQUENCE [LARGE SCALE GENOMIC DNA]</scope>
    <source>
        <strain evidence="3">cv. Finnish</strain>
    </source>
</reference>
<dbReference type="PANTHER" id="PTHR47987">
    <property type="entry name" value="OS08G0249100 PROTEIN"/>
    <property type="match status" value="1"/>
</dbReference>
<dbReference type="InterPro" id="IPR046958">
    <property type="entry name" value="RBK1/2/STUNTED"/>
</dbReference>
<dbReference type="STRING" id="29655.A0A0K9PVJ1"/>
<protein>
    <submittedName>
        <fullName evidence="2">Protein kinase like protein</fullName>
    </submittedName>
</protein>
<dbReference type="OMA" id="KWRRFES"/>
<keyword evidence="2" id="KW-0808">Transferase</keyword>
<dbReference type="OrthoDB" id="4062651at2759"/>
<dbReference type="Proteomes" id="UP000036987">
    <property type="component" value="Unassembled WGS sequence"/>
</dbReference>
<feature type="domain" description="Protein kinase" evidence="1">
    <location>
        <begin position="155"/>
        <end position="450"/>
    </location>
</feature>
<dbReference type="EMBL" id="LFYR01000607">
    <property type="protein sequence ID" value="KMZ73016.1"/>
    <property type="molecule type" value="Genomic_DNA"/>
</dbReference>
<keyword evidence="2" id="KW-0418">Kinase</keyword>
<proteinExistence type="predicted"/>
<dbReference type="InterPro" id="IPR008271">
    <property type="entry name" value="Ser/Thr_kinase_AS"/>
</dbReference>
<gene>
    <name evidence="2" type="ORF">ZOSMA_155G00140</name>
</gene>
<dbReference type="PROSITE" id="PS00108">
    <property type="entry name" value="PROTEIN_KINASE_ST"/>
    <property type="match status" value="1"/>
</dbReference>
<dbReference type="GO" id="GO:0005886">
    <property type="term" value="C:plasma membrane"/>
    <property type="evidence" value="ECO:0000318"/>
    <property type="project" value="GO_Central"/>
</dbReference>
<accession>A0A0K9PVJ1</accession>
<dbReference type="Gene3D" id="3.30.200.20">
    <property type="entry name" value="Phosphorylase Kinase, domain 1"/>
    <property type="match status" value="1"/>
</dbReference>
<name>A0A0K9PVJ1_ZOSMR</name>
<dbReference type="AlphaFoldDB" id="A0A0K9PVJ1"/>
<evidence type="ECO:0000313" key="3">
    <source>
        <dbReference type="Proteomes" id="UP000036987"/>
    </source>
</evidence>
<dbReference type="InterPro" id="IPR011009">
    <property type="entry name" value="Kinase-like_dom_sf"/>
</dbReference>
<dbReference type="PROSITE" id="PS50011">
    <property type="entry name" value="PROTEIN_KINASE_DOM"/>
    <property type="match status" value="1"/>
</dbReference>
<keyword evidence="3" id="KW-1185">Reference proteome</keyword>
<dbReference type="InterPro" id="IPR000719">
    <property type="entry name" value="Prot_kinase_dom"/>
</dbReference>